<dbReference type="HOGENOM" id="CLU_2498431_0_0_1"/>
<evidence type="ECO:0000256" key="1">
    <source>
        <dbReference type="SAM" id="SignalP"/>
    </source>
</evidence>
<dbReference type="EMBL" id="KN832885">
    <property type="protein sequence ID" value="KIM96112.1"/>
    <property type="molecule type" value="Genomic_DNA"/>
</dbReference>
<accession>A0A0C3D2J0</accession>
<keyword evidence="1" id="KW-0732">Signal</keyword>
<feature type="chain" id="PRO_5002173482" evidence="1">
    <location>
        <begin position="18"/>
        <end position="86"/>
    </location>
</feature>
<gene>
    <name evidence="2" type="ORF">OIDMADRAFT_59187</name>
</gene>
<reference evidence="3" key="2">
    <citation type="submission" date="2015-01" db="EMBL/GenBank/DDBJ databases">
        <title>Evolutionary Origins and Diversification of the Mycorrhizal Mutualists.</title>
        <authorList>
            <consortium name="DOE Joint Genome Institute"/>
            <consortium name="Mycorrhizal Genomics Consortium"/>
            <person name="Kohler A."/>
            <person name="Kuo A."/>
            <person name="Nagy L.G."/>
            <person name="Floudas D."/>
            <person name="Copeland A."/>
            <person name="Barry K.W."/>
            <person name="Cichocki N."/>
            <person name="Veneault-Fourrey C."/>
            <person name="LaButti K."/>
            <person name="Lindquist E.A."/>
            <person name="Lipzen A."/>
            <person name="Lundell T."/>
            <person name="Morin E."/>
            <person name="Murat C."/>
            <person name="Riley R."/>
            <person name="Ohm R."/>
            <person name="Sun H."/>
            <person name="Tunlid A."/>
            <person name="Henrissat B."/>
            <person name="Grigoriev I.V."/>
            <person name="Hibbett D.S."/>
            <person name="Martin F."/>
        </authorList>
    </citation>
    <scope>NUCLEOTIDE SEQUENCE [LARGE SCALE GENOMIC DNA]</scope>
    <source>
        <strain evidence="3">Zn</strain>
    </source>
</reference>
<feature type="signal peptide" evidence="1">
    <location>
        <begin position="1"/>
        <end position="17"/>
    </location>
</feature>
<evidence type="ECO:0000313" key="3">
    <source>
        <dbReference type="Proteomes" id="UP000054321"/>
    </source>
</evidence>
<dbReference type="AlphaFoldDB" id="A0A0C3D2J0"/>
<organism evidence="2 3">
    <name type="scientific">Oidiodendron maius (strain Zn)</name>
    <dbReference type="NCBI Taxonomy" id="913774"/>
    <lineage>
        <taxon>Eukaryota</taxon>
        <taxon>Fungi</taxon>
        <taxon>Dikarya</taxon>
        <taxon>Ascomycota</taxon>
        <taxon>Pezizomycotina</taxon>
        <taxon>Leotiomycetes</taxon>
        <taxon>Leotiomycetes incertae sedis</taxon>
        <taxon>Myxotrichaceae</taxon>
        <taxon>Oidiodendron</taxon>
    </lineage>
</organism>
<dbReference type="InParanoid" id="A0A0C3D2J0"/>
<evidence type="ECO:0000313" key="2">
    <source>
        <dbReference type="EMBL" id="KIM96112.1"/>
    </source>
</evidence>
<proteinExistence type="predicted"/>
<dbReference type="Proteomes" id="UP000054321">
    <property type="component" value="Unassembled WGS sequence"/>
</dbReference>
<reference evidence="2 3" key="1">
    <citation type="submission" date="2014-04" db="EMBL/GenBank/DDBJ databases">
        <authorList>
            <consortium name="DOE Joint Genome Institute"/>
            <person name="Kuo A."/>
            <person name="Martino E."/>
            <person name="Perotto S."/>
            <person name="Kohler A."/>
            <person name="Nagy L.G."/>
            <person name="Floudas D."/>
            <person name="Copeland A."/>
            <person name="Barry K.W."/>
            <person name="Cichocki N."/>
            <person name="Veneault-Fourrey C."/>
            <person name="LaButti K."/>
            <person name="Lindquist E.A."/>
            <person name="Lipzen A."/>
            <person name="Lundell T."/>
            <person name="Morin E."/>
            <person name="Murat C."/>
            <person name="Sun H."/>
            <person name="Tunlid A."/>
            <person name="Henrissat B."/>
            <person name="Grigoriev I.V."/>
            <person name="Hibbett D.S."/>
            <person name="Martin F."/>
            <person name="Nordberg H.P."/>
            <person name="Cantor M.N."/>
            <person name="Hua S.X."/>
        </authorList>
    </citation>
    <scope>NUCLEOTIDE SEQUENCE [LARGE SCALE GENOMIC DNA]</scope>
    <source>
        <strain evidence="2 3">Zn</strain>
    </source>
</reference>
<sequence>MKLSIVSSVLIFGMALASPAVRLNIKRRDLPTVPDSGTTGLVGDLLAVLGLDYVTQRDTTSDLGNTANKIVDVVGQVVSQEAKEES</sequence>
<protein>
    <submittedName>
        <fullName evidence="2">Uncharacterized protein</fullName>
    </submittedName>
</protein>
<keyword evidence="3" id="KW-1185">Reference proteome</keyword>
<name>A0A0C3D2J0_OIDMZ</name>